<organism evidence="2 3">
    <name type="scientific">Gluconobacter albidus</name>
    <dbReference type="NCBI Taxonomy" id="318683"/>
    <lineage>
        <taxon>Bacteria</taxon>
        <taxon>Pseudomonadati</taxon>
        <taxon>Pseudomonadota</taxon>
        <taxon>Alphaproteobacteria</taxon>
        <taxon>Acetobacterales</taxon>
        <taxon>Acetobacteraceae</taxon>
        <taxon>Gluconobacter</taxon>
    </lineage>
</organism>
<dbReference type="EMBL" id="BSNW01000006">
    <property type="protein sequence ID" value="GLQ68441.1"/>
    <property type="molecule type" value="Genomic_DNA"/>
</dbReference>
<dbReference type="Proteomes" id="UP001156672">
    <property type="component" value="Unassembled WGS sequence"/>
</dbReference>
<sequence length="137" mass="15191">MRTLAPASAGDVCRRGAQHYCVLAVEGKRALCVPVIFNRTFIHRADVFLWDSRREKSLQLSGTTVVRCTDHRWRENGWDSCTLQVSPSVMRKILASLCRDSEAQAIETGRSGLYQSTLARGPKLGDRGRKKGGSPSD</sequence>
<reference evidence="3" key="1">
    <citation type="journal article" date="2019" name="Int. J. Syst. Evol. Microbiol.">
        <title>The Global Catalogue of Microorganisms (GCM) 10K type strain sequencing project: providing services to taxonomists for standard genome sequencing and annotation.</title>
        <authorList>
            <consortium name="The Broad Institute Genomics Platform"/>
            <consortium name="The Broad Institute Genome Sequencing Center for Infectious Disease"/>
            <person name="Wu L."/>
            <person name="Ma J."/>
        </authorList>
    </citation>
    <scope>NUCLEOTIDE SEQUENCE [LARGE SCALE GENOMIC DNA]</scope>
    <source>
        <strain evidence="3">NBRC 3250</strain>
    </source>
</reference>
<evidence type="ECO:0000313" key="3">
    <source>
        <dbReference type="Proteomes" id="UP001156672"/>
    </source>
</evidence>
<keyword evidence="3" id="KW-1185">Reference proteome</keyword>
<accession>A0ABQ5WY23</accession>
<gene>
    <name evidence="2" type="ORF">GCM10007866_08890</name>
</gene>
<protein>
    <submittedName>
        <fullName evidence="2">Uncharacterized protein</fullName>
    </submittedName>
</protein>
<feature type="compositionally biased region" description="Basic residues" evidence="1">
    <location>
        <begin position="128"/>
        <end position="137"/>
    </location>
</feature>
<dbReference type="RefSeq" id="WP_231865439.1">
    <property type="nucleotide sequence ID" value="NZ_BEWL01000001.1"/>
</dbReference>
<proteinExistence type="predicted"/>
<comment type="caution">
    <text evidence="2">The sequence shown here is derived from an EMBL/GenBank/DDBJ whole genome shotgun (WGS) entry which is preliminary data.</text>
</comment>
<evidence type="ECO:0000313" key="2">
    <source>
        <dbReference type="EMBL" id="GLQ68441.1"/>
    </source>
</evidence>
<name>A0ABQ5WY23_9PROT</name>
<feature type="region of interest" description="Disordered" evidence="1">
    <location>
        <begin position="117"/>
        <end position="137"/>
    </location>
</feature>
<evidence type="ECO:0000256" key="1">
    <source>
        <dbReference type="SAM" id="MobiDB-lite"/>
    </source>
</evidence>